<dbReference type="SUPFAM" id="SSF55729">
    <property type="entry name" value="Acyl-CoA N-acyltransferases (Nat)"/>
    <property type="match status" value="1"/>
</dbReference>
<evidence type="ECO:0000259" key="3">
    <source>
        <dbReference type="PROSITE" id="PS51186"/>
    </source>
</evidence>
<comment type="caution">
    <text evidence="4">The sequence shown here is derived from an EMBL/GenBank/DDBJ whole genome shotgun (WGS) entry which is preliminary data.</text>
</comment>
<dbReference type="InterPro" id="IPR050832">
    <property type="entry name" value="Bact_Acetyltransf"/>
</dbReference>
<dbReference type="CDD" id="cd04301">
    <property type="entry name" value="NAT_SF"/>
    <property type="match status" value="1"/>
</dbReference>
<organism evidence="4 5">
    <name type="scientific">Leifsonia shinshuensis</name>
    <dbReference type="NCBI Taxonomy" id="150026"/>
    <lineage>
        <taxon>Bacteria</taxon>
        <taxon>Bacillati</taxon>
        <taxon>Actinomycetota</taxon>
        <taxon>Actinomycetes</taxon>
        <taxon>Micrococcales</taxon>
        <taxon>Microbacteriaceae</taxon>
        <taxon>Leifsonia</taxon>
    </lineage>
</organism>
<evidence type="ECO:0000313" key="4">
    <source>
        <dbReference type="EMBL" id="NYJ24301.1"/>
    </source>
</evidence>
<protein>
    <submittedName>
        <fullName evidence="4">GNAT superfamily N-acetyltransferase</fullName>
    </submittedName>
</protein>
<evidence type="ECO:0000256" key="2">
    <source>
        <dbReference type="ARBA" id="ARBA00023315"/>
    </source>
</evidence>
<keyword evidence="2" id="KW-0012">Acyltransferase</keyword>
<sequence>MSGAERTTSIERVTDASAAATAAALAPVLIDTVESGASVGWIEPPTPDEALRWWGAFFADPDTETWVARDGDRALGTITLVRAAKRNGPHRAEVVKLMVHRDARGRGIAPALMAALEEHAAANGITLLVLDTETGSLAESLYTRWGWQTVGGIPDYAVRPSGALGGTTIMYKRLAAARDS</sequence>
<dbReference type="Proteomes" id="UP000578352">
    <property type="component" value="Unassembled WGS sequence"/>
</dbReference>
<feature type="domain" description="N-acetyltransferase" evidence="3">
    <location>
        <begin position="11"/>
        <end position="175"/>
    </location>
</feature>
<accession>A0A853CY93</accession>
<dbReference type="EMBL" id="JACCFL010000001">
    <property type="protein sequence ID" value="NYJ24301.1"/>
    <property type="molecule type" value="Genomic_DNA"/>
</dbReference>
<dbReference type="Pfam" id="PF00583">
    <property type="entry name" value="Acetyltransf_1"/>
    <property type="match status" value="1"/>
</dbReference>
<dbReference type="InterPro" id="IPR000182">
    <property type="entry name" value="GNAT_dom"/>
</dbReference>
<proteinExistence type="predicted"/>
<dbReference type="AlphaFoldDB" id="A0A853CY93"/>
<evidence type="ECO:0000313" key="5">
    <source>
        <dbReference type="Proteomes" id="UP000578352"/>
    </source>
</evidence>
<dbReference type="Gene3D" id="3.40.630.30">
    <property type="match status" value="1"/>
</dbReference>
<keyword evidence="1 4" id="KW-0808">Transferase</keyword>
<dbReference type="PROSITE" id="PS51186">
    <property type="entry name" value="GNAT"/>
    <property type="match status" value="1"/>
</dbReference>
<dbReference type="GO" id="GO:0016747">
    <property type="term" value="F:acyltransferase activity, transferring groups other than amino-acyl groups"/>
    <property type="evidence" value="ECO:0007669"/>
    <property type="project" value="InterPro"/>
</dbReference>
<dbReference type="InterPro" id="IPR016181">
    <property type="entry name" value="Acyl_CoA_acyltransferase"/>
</dbReference>
<dbReference type="RefSeq" id="WP_343063546.1">
    <property type="nucleotide sequence ID" value="NZ_BAABEH010000001.1"/>
</dbReference>
<gene>
    <name evidence="4" type="ORF">HNR13_002588</name>
</gene>
<reference evidence="4 5" key="1">
    <citation type="submission" date="2020-07" db="EMBL/GenBank/DDBJ databases">
        <title>Sequencing the genomes of 1000 actinobacteria strains.</title>
        <authorList>
            <person name="Klenk H.-P."/>
        </authorList>
    </citation>
    <scope>NUCLEOTIDE SEQUENCE [LARGE SCALE GENOMIC DNA]</scope>
    <source>
        <strain evidence="4 5">DSM 15165</strain>
    </source>
</reference>
<dbReference type="PANTHER" id="PTHR43877">
    <property type="entry name" value="AMINOALKYLPHOSPHONATE N-ACETYLTRANSFERASE-RELATED-RELATED"/>
    <property type="match status" value="1"/>
</dbReference>
<evidence type="ECO:0000256" key="1">
    <source>
        <dbReference type="ARBA" id="ARBA00022679"/>
    </source>
</evidence>
<name>A0A853CY93_9MICO</name>